<gene>
    <name evidence="1" type="ORF">Mgra_00003962</name>
</gene>
<proteinExistence type="predicted"/>
<sequence>MSNILEELGEHQPFSLLQQCKVGVDDQQQGLQQQQQHGRQQQQQGLQQQQQQGLQQQQQQGLQQQQQQVCGGQIDFEEISVKDFSFTNGQGGHFCNFSNLTF</sequence>
<evidence type="ECO:0000313" key="1">
    <source>
        <dbReference type="EMBL" id="KAF7636569.1"/>
    </source>
</evidence>
<keyword evidence="2" id="KW-1185">Reference proteome</keyword>
<comment type="caution">
    <text evidence="1">The sequence shown here is derived from an EMBL/GenBank/DDBJ whole genome shotgun (WGS) entry which is preliminary data.</text>
</comment>
<dbReference type="Proteomes" id="UP000605970">
    <property type="component" value="Unassembled WGS sequence"/>
</dbReference>
<dbReference type="AlphaFoldDB" id="A0A8S9ZTI9"/>
<organism evidence="1 2">
    <name type="scientific">Meloidogyne graminicola</name>
    <dbReference type="NCBI Taxonomy" id="189291"/>
    <lineage>
        <taxon>Eukaryota</taxon>
        <taxon>Metazoa</taxon>
        <taxon>Ecdysozoa</taxon>
        <taxon>Nematoda</taxon>
        <taxon>Chromadorea</taxon>
        <taxon>Rhabditida</taxon>
        <taxon>Tylenchina</taxon>
        <taxon>Tylenchomorpha</taxon>
        <taxon>Tylenchoidea</taxon>
        <taxon>Meloidogynidae</taxon>
        <taxon>Meloidogyninae</taxon>
        <taxon>Meloidogyne</taxon>
    </lineage>
</organism>
<evidence type="ECO:0000313" key="2">
    <source>
        <dbReference type="Proteomes" id="UP000605970"/>
    </source>
</evidence>
<reference evidence="1" key="1">
    <citation type="journal article" date="2020" name="Ecol. Evol.">
        <title>Genome structure and content of the rice root-knot nematode (Meloidogyne graminicola).</title>
        <authorList>
            <person name="Phan N.T."/>
            <person name="Danchin E.G.J."/>
            <person name="Klopp C."/>
            <person name="Perfus-Barbeoch L."/>
            <person name="Kozlowski D.K."/>
            <person name="Koutsovoulos G.D."/>
            <person name="Lopez-Roques C."/>
            <person name="Bouchez O."/>
            <person name="Zahm M."/>
            <person name="Besnard G."/>
            <person name="Bellafiore S."/>
        </authorList>
    </citation>
    <scope>NUCLEOTIDE SEQUENCE</scope>
    <source>
        <strain evidence="1">VN-18</strain>
    </source>
</reference>
<protein>
    <submittedName>
        <fullName evidence="1">Uncharacterized protein</fullName>
    </submittedName>
</protein>
<name>A0A8S9ZTI9_9BILA</name>
<dbReference type="EMBL" id="JABEBT010000028">
    <property type="protein sequence ID" value="KAF7636569.1"/>
    <property type="molecule type" value="Genomic_DNA"/>
</dbReference>
<accession>A0A8S9ZTI9</accession>